<evidence type="ECO:0000256" key="1">
    <source>
        <dbReference type="SAM" id="MobiDB-lite"/>
    </source>
</evidence>
<protein>
    <submittedName>
        <fullName evidence="2">Uncharacterized protein</fullName>
    </submittedName>
</protein>
<dbReference type="OrthoDB" id="288703at2759"/>
<feature type="compositionally biased region" description="Basic and acidic residues" evidence="1">
    <location>
        <begin position="327"/>
        <end position="342"/>
    </location>
</feature>
<keyword evidence="3" id="KW-1185">Reference proteome</keyword>
<reference evidence="2" key="2">
    <citation type="submission" date="2022-10" db="EMBL/GenBank/DDBJ databases">
        <authorList>
            <consortium name="ENA_rothamsted_submissions"/>
            <consortium name="culmorum"/>
            <person name="King R."/>
        </authorList>
    </citation>
    <scope>NUCLEOTIDE SEQUENCE</scope>
</reference>
<feature type="region of interest" description="Disordered" evidence="1">
    <location>
        <begin position="1"/>
        <end position="31"/>
    </location>
</feature>
<name>A0A9P0IK54_9DIPT</name>
<dbReference type="PANTHER" id="PTHR48209:SF2">
    <property type="entry name" value="FI24008P1"/>
    <property type="match status" value="1"/>
</dbReference>
<feature type="compositionally biased region" description="Acidic residues" evidence="1">
    <location>
        <begin position="257"/>
        <end position="303"/>
    </location>
</feature>
<sequence>MERRRSSQSSSIIFKKEEESSDDGYIDDDLFDPSTEERLIIETIEIEEVCEEIEVLDISDNNNRAFANGIDESLDIEEAKYEEDEFYKDDEIRDATMSKENEIISEPREKSSSAKRKFRTKICPIGNIPVDERRTRTKKCCEFKETDEYKQKLPKYNGFYSHYGLSKDEIERREEKLRKNVEVYRRRSSHHFEKQDNLAKANEEAFAKWLQKKMCNPMSRSNPVNMYDMKPIFKKKQKSHKLPQRKNRYTIQRQMETEEQEDDDDDDEEEEVDDEEVDNVDVDEESKTEQDEEDEDDDIDIENNEILVPEPSDENGNEQENEEEDEHHEIHICDENLTKPLI</sequence>
<organism evidence="2 3">
    <name type="scientific">Chironomus riparius</name>
    <dbReference type="NCBI Taxonomy" id="315576"/>
    <lineage>
        <taxon>Eukaryota</taxon>
        <taxon>Metazoa</taxon>
        <taxon>Ecdysozoa</taxon>
        <taxon>Arthropoda</taxon>
        <taxon>Hexapoda</taxon>
        <taxon>Insecta</taxon>
        <taxon>Pterygota</taxon>
        <taxon>Neoptera</taxon>
        <taxon>Endopterygota</taxon>
        <taxon>Diptera</taxon>
        <taxon>Nematocera</taxon>
        <taxon>Chironomoidea</taxon>
        <taxon>Chironomidae</taxon>
        <taxon>Chironominae</taxon>
        <taxon>Chironomus</taxon>
    </lineage>
</organism>
<feature type="compositionally biased region" description="Acidic residues" evidence="1">
    <location>
        <begin position="19"/>
        <end position="31"/>
    </location>
</feature>
<dbReference type="EMBL" id="OU895877">
    <property type="protein sequence ID" value="CAH1709401.1"/>
    <property type="molecule type" value="Genomic_DNA"/>
</dbReference>
<dbReference type="AlphaFoldDB" id="A0A9P0IK54"/>
<dbReference type="PANTHER" id="PTHR48209">
    <property type="entry name" value="AGL056WP"/>
    <property type="match status" value="1"/>
</dbReference>
<feature type="region of interest" description="Disordered" evidence="1">
    <location>
        <begin position="234"/>
        <end position="342"/>
    </location>
</feature>
<evidence type="ECO:0000313" key="2">
    <source>
        <dbReference type="EMBL" id="CAH1709401.1"/>
    </source>
</evidence>
<feature type="compositionally biased region" description="Acidic residues" evidence="1">
    <location>
        <begin position="311"/>
        <end position="326"/>
    </location>
</feature>
<evidence type="ECO:0000313" key="3">
    <source>
        <dbReference type="Proteomes" id="UP001153620"/>
    </source>
</evidence>
<proteinExistence type="predicted"/>
<dbReference type="Proteomes" id="UP001153620">
    <property type="component" value="Chromosome 1"/>
</dbReference>
<reference evidence="2" key="1">
    <citation type="submission" date="2022-01" db="EMBL/GenBank/DDBJ databases">
        <authorList>
            <person name="King R."/>
        </authorList>
    </citation>
    <scope>NUCLEOTIDE SEQUENCE</scope>
</reference>
<accession>A0A9P0IK54</accession>
<gene>
    <name evidence="2" type="ORF">CHIRRI_LOCUS1156</name>
</gene>
<feature type="compositionally biased region" description="Basic residues" evidence="1">
    <location>
        <begin position="234"/>
        <end position="248"/>
    </location>
</feature>